<organism evidence="3">
    <name type="scientific">Blautia glucerasea</name>
    <dbReference type="NCBI Taxonomy" id="536633"/>
    <lineage>
        <taxon>Bacteria</taxon>
        <taxon>Bacillati</taxon>
        <taxon>Bacillota</taxon>
        <taxon>Clostridia</taxon>
        <taxon>Lachnospirales</taxon>
        <taxon>Lachnospiraceae</taxon>
        <taxon>Blautia</taxon>
    </lineage>
</organism>
<dbReference type="Pfam" id="PF17802">
    <property type="entry name" value="SpaA"/>
    <property type="match status" value="1"/>
</dbReference>
<sequence>MKRMKEKRKNICFAVLGILIMTFFAMPQAVYAGEKEGTLTVYYHVATPEEKEKPLEGAEFVLYKAGEQTGNRWTLQGDFEKANIHVGDTSSSGQREAAKQLYDFAVREKLKGIRKTTQSNGKAFFDSLEEGVYLCSATADIALEGYRYHSAPFLVFVPSGEGIYHVTVEPKSEWVGRPTEPPVENRGDTQEKPDPVPPRTDTQGTRPDGVKTGDDTEIWKYVMLFTASGVIVAAGIYKRKKSLNKEEL</sequence>
<evidence type="ECO:0000313" key="3">
    <source>
        <dbReference type="EMBL" id="VYT21718.1"/>
    </source>
</evidence>
<accession>A0A6N2UVG0</accession>
<protein>
    <recommendedName>
        <fullName evidence="2">SpaA-like prealbumin fold domain-containing protein</fullName>
    </recommendedName>
</protein>
<proteinExistence type="predicted"/>
<feature type="region of interest" description="Disordered" evidence="1">
    <location>
        <begin position="173"/>
        <end position="212"/>
    </location>
</feature>
<evidence type="ECO:0000256" key="1">
    <source>
        <dbReference type="SAM" id="MobiDB-lite"/>
    </source>
</evidence>
<dbReference type="InterPro" id="IPR013783">
    <property type="entry name" value="Ig-like_fold"/>
</dbReference>
<reference evidence="3" key="1">
    <citation type="submission" date="2019-11" db="EMBL/GenBank/DDBJ databases">
        <authorList>
            <person name="Feng L."/>
        </authorList>
    </citation>
    <scope>NUCLEOTIDE SEQUENCE</scope>
    <source>
        <strain evidence="3">BgluceraseaLFYP119</strain>
    </source>
</reference>
<dbReference type="Gene3D" id="2.60.40.10">
    <property type="entry name" value="Immunoglobulins"/>
    <property type="match status" value="1"/>
</dbReference>
<feature type="compositionally biased region" description="Basic and acidic residues" evidence="1">
    <location>
        <begin position="183"/>
        <end position="194"/>
    </location>
</feature>
<name>A0A6N2UVG0_9FIRM</name>
<dbReference type="RefSeq" id="WP_156354749.1">
    <property type="nucleotide sequence ID" value="NZ_CACRST010000022.1"/>
</dbReference>
<dbReference type="AlphaFoldDB" id="A0A6N2UVG0"/>
<dbReference type="EMBL" id="CACRST010000022">
    <property type="protein sequence ID" value="VYT21718.1"/>
    <property type="molecule type" value="Genomic_DNA"/>
</dbReference>
<dbReference type="InterPro" id="IPR041033">
    <property type="entry name" value="SpaA_PFL_dom_1"/>
</dbReference>
<gene>
    <name evidence="3" type="ORF">BGLFYP119_02308</name>
</gene>
<feature type="domain" description="SpaA-like prealbumin fold" evidence="2">
    <location>
        <begin position="49"/>
        <end position="169"/>
    </location>
</feature>
<evidence type="ECO:0000259" key="2">
    <source>
        <dbReference type="Pfam" id="PF17802"/>
    </source>
</evidence>